<dbReference type="Proteomes" id="UP000217341">
    <property type="component" value="Segment"/>
</dbReference>
<dbReference type="PROSITE" id="PS00329">
    <property type="entry name" value="HSP70_2"/>
    <property type="match status" value="1"/>
</dbReference>
<dbReference type="Gene3D" id="3.30.30.30">
    <property type="match status" value="1"/>
</dbReference>
<dbReference type="SUPFAM" id="SSF100920">
    <property type="entry name" value="Heat shock protein 70kD (HSP70), peptide-binding domain"/>
    <property type="match status" value="1"/>
</dbReference>
<dbReference type="EMBL" id="KX857665">
    <property type="protein sequence ID" value="ASR91592.1"/>
    <property type="molecule type" value="Genomic_RNA"/>
</dbReference>
<dbReference type="Gene3D" id="3.30.420.40">
    <property type="match status" value="2"/>
</dbReference>
<dbReference type="GO" id="GO:0140662">
    <property type="term" value="F:ATP-dependent protein folding chaperone"/>
    <property type="evidence" value="ECO:0007669"/>
    <property type="project" value="InterPro"/>
</dbReference>
<dbReference type="GeneID" id="33867854"/>
<dbReference type="RefSeq" id="YP_009407923.1">
    <property type="nucleotide sequence ID" value="NC_035453.1"/>
</dbReference>
<evidence type="ECO:0000313" key="4">
    <source>
        <dbReference type="Proteomes" id="UP000217341"/>
    </source>
</evidence>
<keyword evidence="4" id="KW-1185">Reference proteome</keyword>
<keyword evidence="3" id="KW-0346">Stress response</keyword>
<evidence type="ECO:0000313" key="3">
    <source>
        <dbReference type="EMBL" id="ASR91592.1"/>
    </source>
</evidence>
<dbReference type="InterPro" id="IPR029047">
    <property type="entry name" value="HSP70_peptide-bd_sf"/>
</dbReference>
<dbReference type="InterPro" id="IPR013126">
    <property type="entry name" value="Hsp_70_fam"/>
</dbReference>
<dbReference type="SUPFAM" id="SSF53067">
    <property type="entry name" value="Actin-like ATPase domain"/>
    <property type="match status" value="2"/>
</dbReference>
<dbReference type="Gene3D" id="3.90.640.10">
    <property type="entry name" value="Actin, Chain A, domain 4"/>
    <property type="match status" value="1"/>
</dbReference>
<dbReference type="OrthoDB" id="5915at10239"/>
<dbReference type="Pfam" id="PF00012">
    <property type="entry name" value="HSP70"/>
    <property type="match status" value="1"/>
</dbReference>
<name>A0A223A549_9CLOS</name>
<dbReference type="Gene3D" id="2.60.34.10">
    <property type="entry name" value="Substrate Binding Domain Of DNAk, Chain A, domain 1"/>
    <property type="match status" value="1"/>
</dbReference>
<protein>
    <submittedName>
        <fullName evidence="3">Heat shock protein 70-like protein</fullName>
    </submittedName>
</protein>
<keyword evidence="1" id="KW-0547">Nucleotide-binding</keyword>
<dbReference type="PRINTS" id="PR00301">
    <property type="entry name" value="HEATSHOCK70"/>
</dbReference>
<organism evidence="3">
    <name type="scientific">Olivavirus actinidiae</name>
    <dbReference type="NCBI Taxonomy" id="2024724"/>
    <lineage>
        <taxon>Viruses</taxon>
        <taxon>Riboviria</taxon>
        <taxon>Orthornavirae</taxon>
        <taxon>Kitrinoviricota</taxon>
        <taxon>Alsuviricetes</taxon>
        <taxon>Martellivirales</taxon>
        <taxon>Closteroviridae</taxon>
        <taxon>Olivavirus</taxon>
    </lineage>
</organism>
<dbReference type="PANTHER" id="PTHR45639:SF32">
    <property type="entry name" value="HEAT SHOCK PROTEIN PDR13"/>
    <property type="match status" value="1"/>
</dbReference>
<proteinExistence type="predicted"/>
<evidence type="ECO:0000256" key="2">
    <source>
        <dbReference type="ARBA" id="ARBA00022840"/>
    </source>
</evidence>
<keyword evidence="2" id="KW-0067">ATP-binding</keyword>
<dbReference type="InterPro" id="IPR018181">
    <property type="entry name" value="Heat_shock_70_CS"/>
</dbReference>
<dbReference type="KEGG" id="vg:33867854"/>
<sequence>MTIIGIDYGTTFSTCSIVTSTSVLILQHNDSEYIPSLIAISNKSGAITIGFDVISKESDTSYSCYKDMKRWVGVDVSSYAERELKLKPTYDTKPGENMFDFELGAYNVKGRLMPIRSLISLYIKALVKLFEIRCSVVCSGLVLSVPSQYTTSQRSFMVALASAIGIKIVHIMNEPSAALFASVSSIPNKVASEYYIVYDFGGGTFDVSIVGRETNYYGVILSGGDDALGGRDVDRAIRAFLENRFPVKLSDNDVSQLKEQVSRNGNNQSVTVSGTSVCLTYSDLINIIRPFLDRAGRVLADVYRDSGLQGDITLVPIGGSALLPGIIASAKMYLNKIGTELVYPRLRTAVSEGCSLVSATVGIPGYLFVDCITSTISGVTGFFCVTPLIPRGSPLPCTATRSYRTSSNYNVRYLIAFFEGDSIREFNNKLITRFRIDRKVLGINANAPWSFSSKISVSPLGLLTVEIVSGMSSLVINKSAHVPVFDELSCNLEKVVKPKNQLSSVALADYNISQSIAKVPKIKAVDNITAYLRYLRETQGSDFPEVEFKHYYGSNEQITSKVGLEIRRPIPVFFREEGYSVYPR</sequence>
<dbReference type="GO" id="GO:0005524">
    <property type="term" value="F:ATP binding"/>
    <property type="evidence" value="ECO:0007669"/>
    <property type="project" value="UniProtKB-KW"/>
</dbReference>
<reference evidence="3" key="1">
    <citation type="submission" date="2016-09" db="EMBL/GenBank/DDBJ databases">
        <title>Characterization of Actinidia virus 1, a new virus within the family Closteroviridae and a possible new genus.</title>
        <authorList>
            <person name="Biccheri R."/>
            <person name="Blouin A.G."/>
            <person name="Khalifa M.E."/>
            <person name="Pearson M.N."/>
            <person name="Poggi Pollini C."/>
            <person name="Cohen D."/>
            <person name="Ratti C."/>
        </authorList>
    </citation>
    <scope>NUCLEOTIDE SEQUENCE [LARGE SCALE GENOMIC DNA]</scope>
    <source>
        <strain evidence="3">K75</strain>
    </source>
</reference>
<dbReference type="PANTHER" id="PTHR45639">
    <property type="entry name" value="HSC70CB, ISOFORM G-RELATED"/>
    <property type="match status" value="1"/>
</dbReference>
<dbReference type="InterPro" id="IPR043129">
    <property type="entry name" value="ATPase_NBD"/>
</dbReference>
<evidence type="ECO:0000256" key="1">
    <source>
        <dbReference type="ARBA" id="ARBA00022741"/>
    </source>
</evidence>
<accession>A0A223A549</accession>